<dbReference type="EMBL" id="CP054929">
    <property type="protein sequence ID" value="QKW50012.1"/>
    <property type="molecule type" value="Genomic_DNA"/>
</dbReference>
<sequence length="714" mass="79456">MRHVSDLPYATKEEQHLTIRMSDGVRLSAHVWRPVSSEDEPVPAILEYIPYRKRDLTSVRDSIHHPYLAGHGYACVRVDLRGTGDSEGVLRDEYLEREQADAEEVLAWLAERPWCDGTTGMMGLSWGAFAALQVAARQPPSLRAIVIASFTDDRYADDMHYMGGALLSDNLAEAGTMFAYATCPPDPAVVGERWREMWQERLENTEPWVLEWLRHQRRDAYWRRASVCEDYQAVRCPVLASSGWADGYSNAVTRLLANLDVPRKGLIGPWSHKFPHLGEPGPAIGYLQEVVRWWDRWLKGIENGVMDGPMLRTWMQDTVPPSTSYAERPGRWVAEPSWPSPHIRQVTHPLTRHRIGTPEEAPDGTGRPGAAGAAPGPAADASVSADAEASPAVAADDAGHDGRSGEAMTVRSPLSVGQFAGKWASYNAPPDLPYDQREEDGGSLVFDTDQLTERVEILGSPTVELDLAVSEPVAQVAARISDVAPDGSATRVTYGILNIGRGDGTADPTPLEPGRRYRAVIQLNGVAQAFPPGHRIRLSLSTSYWPLAWPPPRPVLLSVYEGTSSLTLPVRPTDRGDEPARPFGEPEGAPPLRTTRLSPVEERWDVRRDLVDYRAELEIVKDRGLVRFDDIGLDVGSRAYERYTSVADDFTSPSGESAWTMRFRRDDWDVRVETRTVLRCDERAFQVHATLDGYEGDRRVFSRSWNETVPRDGL</sequence>
<evidence type="ECO:0000313" key="4">
    <source>
        <dbReference type="EMBL" id="QKW50012.1"/>
    </source>
</evidence>
<dbReference type="InterPro" id="IPR013736">
    <property type="entry name" value="Xaa-Pro_dipept_C"/>
</dbReference>
<evidence type="ECO:0000256" key="1">
    <source>
        <dbReference type="ARBA" id="ARBA00022801"/>
    </source>
</evidence>
<dbReference type="NCBIfam" id="TIGR00976">
    <property type="entry name" value="CocE_NonD"/>
    <property type="match status" value="1"/>
</dbReference>
<evidence type="ECO:0000313" key="5">
    <source>
        <dbReference type="Proteomes" id="UP000509303"/>
    </source>
</evidence>
<name>A0A7H8N6G4_9ACTN</name>
<dbReference type="Gene3D" id="2.60.120.260">
    <property type="entry name" value="Galactose-binding domain-like"/>
    <property type="match status" value="1"/>
</dbReference>
<dbReference type="InterPro" id="IPR000383">
    <property type="entry name" value="Xaa-Pro-like_dom"/>
</dbReference>
<dbReference type="SUPFAM" id="SSF49785">
    <property type="entry name" value="Galactose-binding domain-like"/>
    <property type="match status" value="1"/>
</dbReference>
<feature type="domain" description="Xaa-Pro dipeptidyl-peptidase C-terminal" evidence="3">
    <location>
        <begin position="291"/>
        <end position="589"/>
    </location>
</feature>
<keyword evidence="5" id="KW-1185">Reference proteome</keyword>
<feature type="region of interest" description="Disordered" evidence="2">
    <location>
        <begin position="568"/>
        <end position="594"/>
    </location>
</feature>
<reference evidence="4 5" key="1">
    <citation type="submission" date="2020-06" db="EMBL/GenBank/DDBJ databases">
        <title>Genome mining for natural products.</title>
        <authorList>
            <person name="Zhang B."/>
            <person name="Shi J."/>
            <person name="Ge H."/>
        </authorList>
    </citation>
    <scope>NUCLEOTIDE SEQUENCE [LARGE SCALE GENOMIC DNA]</scope>
    <source>
        <strain evidence="4 5">NA00687</strain>
    </source>
</reference>
<dbReference type="RefSeq" id="WP_176161747.1">
    <property type="nucleotide sequence ID" value="NZ_CP054929.1"/>
</dbReference>
<organism evidence="4 5">
    <name type="scientific">Streptomyces buecherae</name>
    <dbReference type="NCBI Taxonomy" id="2763006"/>
    <lineage>
        <taxon>Bacteria</taxon>
        <taxon>Bacillati</taxon>
        <taxon>Actinomycetota</taxon>
        <taxon>Actinomycetes</taxon>
        <taxon>Kitasatosporales</taxon>
        <taxon>Streptomycetaceae</taxon>
        <taxon>Streptomyces</taxon>
    </lineage>
</organism>
<dbReference type="GO" id="GO:0008239">
    <property type="term" value="F:dipeptidyl-peptidase activity"/>
    <property type="evidence" value="ECO:0007669"/>
    <property type="project" value="InterPro"/>
</dbReference>
<dbReference type="SMART" id="SM00939">
    <property type="entry name" value="PepX_C"/>
    <property type="match status" value="1"/>
</dbReference>
<dbReference type="PANTHER" id="PTHR43056:SF10">
    <property type="entry name" value="COCE_NOND FAMILY, PUTATIVE (AFU_ORTHOLOGUE AFUA_7G00600)-RELATED"/>
    <property type="match status" value="1"/>
</dbReference>
<dbReference type="InterPro" id="IPR050585">
    <property type="entry name" value="Xaa-Pro_dipeptidyl-ppase/CocE"/>
</dbReference>
<gene>
    <name evidence="4" type="ORF">HUT08_11160</name>
</gene>
<dbReference type="Proteomes" id="UP000509303">
    <property type="component" value="Chromosome"/>
</dbReference>
<accession>A0A7H8N6G4</accession>
<feature type="compositionally biased region" description="Low complexity" evidence="2">
    <location>
        <begin position="363"/>
        <end position="396"/>
    </location>
</feature>
<dbReference type="Gene3D" id="1.10.3020.10">
    <property type="entry name" value="alpha-amino acid ester hydrolase ( Helical cap domain)"/>
    <property type="match status" value="1"/>
</dbReference>
<keyword evidence="1 4" id="KW-0378">Hydrolase</keyword>
<dbReference type="PANTHER" id="PTHR43056">
    <property type="entry name" value="PEPTIDASE S9 PROLYL OLIGOPEPTIDASE"/>
    <property type="match status" value="1"/>
</dbReference>
<dbReference type="InterPro" id="IPR029058">
    <property type="entry name" value="AB_hydrolase_fold"/>
</dbReference>
<feature type="region of interest" description="Disordered" evidence="2">
    <location>
        <begin position="336"/>
        <end position="409"/>
    </location>
</feature>
<dbReference type="Pfam" id="PF02129">
    <property type="entry name" value="Peptidase_S15"/>
    <property type="match status" value="1"/>
</dbReference>
<dbReference type="InterPro" id="IPR008979">
    <property type="entry name" value="Galactose-bd-like_sf"/>
</dbReference>
<dbReference type="SUPFAM" id="SSF53474">
    <property type="entry name" value="alpha/beta-Hydrolases"/>
    <property type="match status" value="1"/>
</dbReference>
<protein>
    <submittedName>
        <fullName evidence="4">CocE/NonD family hydrolase</fullName>
    </submittedName>
</protein>
<dbReference type="AlphaFoldDB" id="A0A7H8N6G4"/>
<dbReference type="Pfam" id="PF08530">
    <property type="entry name" value="PepX_C"/>
    <property type="match status" value="1"/>
</dbReference>
<evidence type="ECO:0000259" key="3">
    <source>
        <dbReference type="SMART" id="SM00939"/>
    </source>
</evidence>
<dbReference type="InterPro" id="IPR005674">
    <property type="entry name" value="CocE/Ser_esterase"/>
</dbReference>
<dbReference type="Gene3D" id="3.40.50.1820">
    <property type="entry name" value="alpha/beta hydrolase"/>
    <property type="match status" value="1"/>
</dbReference>
<proteinExistence type="predicted"/>
<evidence type="ECO:0000256" key="2">
    <source>
        <dbReference type="SAM" id="MobiDB-lite"/>
    </source>
</evidence>